<gene>
    <name evidence="1" type="ORF">HMPREF0620_1358</name>
</gene>
<dbReference type="KEGG" id="pdo:PSDT_0315"/>
<evidence type="ECO:0000313" key="2">
    <source>
        <dbReference type="Proteomes" id="UP000004946"/>
    </source>
</evidence>
<name>E6K2W9_PARDN</name>
<keyword evidence="2" id="KW-1185">Reference proteome</keyword>
<organism evidence="1 2">
    <name type="scientific">Parascardovia denticolens DSM 10105 = JCM 12538</name>
    <dbReference type="NCBI Taxonomy" id="864564"/>
    <lineage>
        <taxon>Bacteria</taxon>
        <taxon>Bacillati</taxon>
        <taxon>Actinomycetota</taxon>
        <taxon>Actinomycetes</taxon>
        <taxon>Bifidobacteriales</taxon>
        <taxon>Bifidobacteriaceae</taxon>
        <taxon>Parascardovia</taxon>
    </lineage>
</organism>
<dbReference type="EMBL" id="AEON01000002">
    <property type="protein sequence ID" value="EFT82673.1"/>
    <property type="molecule type" value="Genomic_DNA"/>
</dbReference>
<protein>
    <submittedName>
        <fullName evidence="1">Uncharacterized protein</fullName>
    </submittedName>
</protein>
<sequence length="53" mass="6198">MFDEHVEACLKAARREAGKTRTIGQETRRGIDRLLEKDGQLAGMMKRFQAWKY</sequence>
<comment type="caution">
    <text evidence="1">The sequence shown here is derived from an EMBL/GenBank/DDBJ whole genome shotgun (WGS) entry which is preliminary data.</text>
</comment>
<dbReference type="AlphaFoldDB" id="E6K2W9"/>
<evidence type="ECO:0000313" key="1">
    <source>
        <dbReference type="EMBL" id="EFT82673.1"/>
    </source>
</evidence>
<reference evidence="1 2" key="1">
    <citation type="submission" date="2010-12" db="EMBL/GenBank/DDBJ databases">
        <authorList>
            <person name="Muzny D."/>
            <person name="Qin X."/>
            <person name="Buhay C."/>
            <person name="Dugan-Rocha S."/>
            <person name="Ding Y."/>
            <person name="Chen G."/>
            <person name="Hawes A."/>
            <person name="Holder M."/>
            <person name="Jhangiani S."/>
            <person name="Johnson A."/>
            <person name="Khan Z."/>
            <person name="Li Z."/>
            <person name="Liu W."/>
            <person name="Liu X."/>
            <person name="Perez L."/>
            <person name="Shen H."/>
            <person name="Wang Q."/>
            <person name="Watt J."/>
            <person name="Xi L."/>
            <person name="Xin Y."/>
            <person name="Zhou J."/>
            <person name="Deng J."/>
            <person name="Jiang H."/>
            <person name="Liu Y."/>
            <person name="Qu J."/>
            <person name="Song X.-Z."/>
            <person name="Zhang L."/>
            <person name="Villasana D."/>
            <person name="Johnson A."/>
            <person name="Liu J."/>
            <person name="Liyanage D."/>
            <person name="Lorensuhewa L."/>
            <person name="Robinson T."/>
            <person name="Song A."/>
            <person name="Song B.-B."/>
            <person name="Dinh H."/>
            <person name="Thornton R."/>
            <person name="Coyle M."/>
            <person name="Francisco L."/>
            <person name="Jackson L."/>
            <person name="Javaid M."/>
            <person name="Korchina V."/>
            <person name="Kovar C."/>
            <person name="Mata R."/>
            <person name="Mathew T."/>
            <person name="Ngo R."/>
            <person name="Nguyen L."/>
            <person name="Nguyen N."/>
            <person name="Okwuonu G."/>
            <person name="Ongeri F."/>
            <person name="Pham C."/>
            <person name="Simmons D."/>
            <person name="Wilczek-Boney K."/>
            <person name="Hale W."/>
            <person name="Jakkamsetti A."/>
            <person name="Pham P."/>
            <person name="Ruth R."/>
            <person name="San Lucas F."/>
            <person name="Warren J."/>
            <person name="Zhang J."/>
            <person name="Zhao Z."/>
            <person name="Zhou C."/>
            <person name="Zhu D."/>
            <person name="Lee S."/>
            <person name="Bess C."/>
            <person name="Blankenburg K."/>
            <person name="Forbes L."/>
            <person name="Fu Q."/>
            <person name="Gubbala S."/>
            <person name="Hirani K."/>
            <person name="Jayaseelan J.C."/>
            <person name="Lara F."/>
            <person name="Munidasa M."/>
            <person name="Palculict T."/>
            <person name="Patil S."/>
            <person name="Pu L.-L."/>
            <person name="Saada N."/>
            <person name="Tang L."/>
            <person name="Weissenberger G."/>
            <person name="Zhu Y."/>
            <person name="Hemphill L."/>
            <person name="Shang Y."/>
            <person name="Youmans B."/>
            <person name="Ayvaz T."/>
            <person name="Ross M."/>
            <person name="Santibanez J."/>
            <person name="Aqrawi P."/>
            <person name="Gross S."/>
            <person name="Joshi V."/>
            <person name="Fowler G."/>
            <person name="Nazareth L."/>
            <person name="Reid J."/>
            <person name="Worley K."/>
            <person name="Petrosino J."/>
            <person name="Highlander S."/>
            <person name="Gibbs R."/>
        </authorList>
    </citation>
    <scope>NUCLEOTIDE SEQUENCE [LARGE SCALE GENOMIC DNA]</scope>
    <source>
        <strain evidence="1 2">DSM 10105</strain>
    </source>
</reference>
<dbReference type="PATRIC" id="fig|864564.6.peg.345"/>
<dbReference type="RefSeq" id="WP_006290658.1">
    <property type="nucleotide sequence ID" value="NZ_AP012333.1"/>
</dbReference>
<proteinExistence type="predicted"/>
<dbReference type="Proteomes" id="UP000004946">
    <property type="component" value="Chromosome"/>
</dbReference>
<accession>E6K2W9</accession>
<dbReference type="HOGENOM" id="CLU_3064391_0_0_11"/>